<dbReference type="Proteomes" id="UP001177670">
    <property type="component" value="Unassembled WGS sequence"/>
</dbReference>
<evidence type="ECO:0000256" key="1">
    <source>
        <dbReference type="SAM" id="Phobius"/>
    </source>
</evidence>
<organism evidence="2 3">
    <name type="scientific">Melipona bicolor</name>
    <dbReference type="NCBI Taxonomy" id="60889"/>
    <lineage>
        <taxon>Eukaryota</taxon>
        <taxon>Metazoa</taxon>
        <taxon>Ecdysozoa</taxon>
        <taxon>Arthropoda</taxon>
        <taxon>Hexapoda</taxon>
        <taxon>Insecta</taxon>
        <taxon>Pterygota</taxon>
        <taxon>Neoptera</taxon>
        <taxon>Endopterygota</taxon>
        <taxon>Hymenoptera</taxon>
        <taxon>Apocrita</taxon>
        <taxon>Aculeata</taxon>
        <taxon>Apoidea</taxon>
        <taxon>Anthophila</taxon>
        <taxon>Apidae</taxon>
        <taxon>Melipona</taxon>
    </lineage>
</organism>
<sequence>MVKVSGRTRSIIQQKTEEYAARLRVAIGWNRWGMELIGIWPEPCTTDERLSKFKTLFYLSIVFMFGVGPQSANLFFIWGDIELVTENLSMANIPYITAIMKSIFICNVLAIALECYKYDKDSR</sequence>
<gene>
    <name evidence="2" type="ORF">K0M31_011111</name>
</gene>
<keyword evidence="1" id="KW-0812">Transmembrane</keyword>
<evidence type="ECO:0000313" key="3">
    <source>
        <dbReference type="Proteomes" id="UP001177670"/>
    </source>
</evidence>
<feature type="transmembrane region" description="Helical" evidence="1">
    <location>
        <begin position="56"/>
        <end position="78"/>
    </location>
</feature>
<reference evidence="2" key="1">
    <citation type="submission" date="2021-10" db="EMBL/GenBank/DDBJ databases">
        <title>Melipona bicolor Genome sequencing and assembly.</title>
        <authorList>
            <person name="Araujo N.S."/>
            <person name="Arias M.C."/>
        </authorList>
    </citation>
    <scope>NUCLEOTIDE SEQUENCE</scope>
    <source>
        <strain evidence="2">USP_2M_L1-L4_2017</strain>
        <tissue evidence="2">Whole body</tissue>
    </source>
</reference>
<dbReference type="AlphaFoldDB" id="A0AA40KUJ0"/>
<evidence type="ECO:0000313" key="2">
    <source>
        <dbReference type="EMBL" id="KAK1133295.1"/>
    </source>
</evidence>
<proteinExistence type="predicted"/>
<keyword evidence="1" id="KW-1133">Transmembrane helix</keyword>
<name>A0AA40KUJ0_9HYME</name>
<feature type="transmembrane region" description="Helical" evidence="1">
    <location>
        <begin position="93"/>
        <end position="113"/>
    </location>
</feature>
<protein>
    <submittedName>
        <fullName evidence="2">Uncharacterized protein</fullName>
    </submittedName>
</protein>
<keyword evidence="3" id="KW-1185">Reference proteome</keyword>
<comment type="caution">
    <text evidence="2">The sequence shown here is derived from an EMBL/GenBank/DDBJ whole genome shotgun (WGS) entry which is preliminary data.</text>
</comment>
<keyword evidence="1" id="KW-0472">Membrane</keyword>
<accession>A0AA40KUJ0</accession>
<dbReference type="EMBL" id="JAHYIQ010000003">
    <property type="protein sequence ID" value="KAK1133295.1"/>
    <property type="molecule type" value="Genomic_DNA"/>
</dbReference>